<reference evidence="2" key="1">
    <citation type="submission" date="2013-04" db="EMBL/GenBank/DDBJ databases">
        <authorList>
            <person name="Qu J."/>
            <person name="Murali S.C."/>
            <person name="Bandaranaike D."/>
            <person name="Bellair M."/>
            <person name="Blankenburg K."/>
            <person name="Chao H."/>
            <person name="Dinh H."/>
            <person name="Doddapaneni H."/>
            <person name="Downs B."/>
            <person name="Dugan-Rocha S."/>
            <person name="Elkadiri S."/>
            <person name="Gnanaolivu R.D."/>
            <person name="Hernandez B."/>
            <person name="Javaid M."/>
            <person name="Jayaseelan J.C."/>
            <person name="Lee S."/>
            <person name="Li M."/>
            <person name="Ming W."/>
            <person name="Munidasa M."/>
            <person name="Muniz J."/>
            <person name="Nguyen L."/>
            <person name="Ongeri F."/>
            <person name="Osuji N."/>
            <person name="Pu L.-L."/>
            <person name="Puazo M."/>
            <person name="Qu C."/>
            <person name="Quiroz J."/>
            <person name="Raj R."/>
            <person name="Weissenberger G."/>
            <person name="Xin Y."/>
            <person name="Zou X."/>
            <person name="Han Y."/>
            <person name="Richards S."/>
            <person name="Worley K."/>
            <person name="Muzny D."/>
            <person name="Gibbs R."/>
        </authorList>
    </citation>
    <scope>NUCLEOTIDE SEQUENCE</scope>
    <source>
        <strain evidence="2">Sampled in the wild</strain>
    </source>
</reference>
<accession>A0A8K0KAK2</accession>
<dbReference type="InterPro" id="IPR029526">
    <property type="entry name" value="PGBD"/>
</dbReference>
<dbReference type="Proteomes" id="UP000792457">
    <property type="component" value="Unassembled WGS sequence"/>
</dbReference>
<protein>
    <recommendedName>
        <fullName evidence="1">PiggyBac transposable element-derived protein domain-containing protein</fullName>
    </recommendedName>
</protein>
<dbReference type="Pfam" id="PF13843">
    <property type="entry name" value="DDE_Tnp_1_7"/>
    <property type="match status" value="1"/>
</dbReference>
<sequence length="101" mass="11543">MASSTVSKGIVWSFTKPNSGNTAMDFFTLLATDVFFNLIVNYTNFYANQLLRSCTTPQARVKQWKELTIPEFKQFLGLLFHMGTNNKMCKTCRLLEKGLSF</sequence>
<feature type="domain" description="PiggyBac transposable element-derived protein" evidence="1">
    <location>
        <begin position="22"/>
        <end position="86"/>
    </location>
</feature>
<dbReference type="AlphaFoldDB" id="A0A8K0KAK2"/>
<name>A0A8K0KAK2_LADFU</name>
<gene>
    <name evidence="2" type="ORF">J437_LFUL010668</name>
</gene>
<dbReference type="EMBL" id="KZ308500">
    <property type="protein sequence ID" value="KAG8230651.1"/>
    <property type="molecule type" value="Genomic_DNA"/>
</dbReference>
<dbReference type="OrthoDB" id="6626753at2759"/>
<reference evidence="2" key="2">
    <citation type="submission" date="2017-10" db="EMBL/GenBank/DDBJ databases">
        <title>Ladona fulva Genome sequencing and assembly.</title>
        <authorList>
            <person name="Murali S."/>
            <person name="Richards S."/>
            <person name="Bandaranaike D."/>
            <person name="Bellair M."/>
            <person name="Blankenburg K."/>
            <person name="Chao H."/>
            <person name="Dinh H."/>
            <person name="Doddapaneni H."/>
            <person name="Dugan-Rocha S."/>
            <person name="Elkadiri S."/>
            <person name="Gnanaolivu R."/>
            <person name="Hernandez B."/>
            <person name="Skinner E."/>
            <person name="Javaid M."/>
            <person name="Lee S."/>
            <person name="Li M."/>
            <person name="Ming W."/>
            <person name="Munidasa M."/>
            <person name="Muniz J."/>
            <person name="Nguyen L."/>
            <person name="Hughes D."/>
            <person name="Osuji N."/>
            <person name="Pu L.-L."/>
            <person name="Puazo M."/>
            <person name="Qu C."/>
            <person name="Quiroz J."/>
            <person name="Raj R."/>
            <person name="Weissenberger G."/>
            <person name="Xin Y."/>
            <person name="Zou X."/>
            <person name="Han Y."/>
            <person name="Worley K."/>
            <person name="Muzny D."/>
            <person name="Gibbs R."/>
        </authorList>
    </citation>
    <scope>NUCLEOTIDE SEQUENCE</scope>
    <source>
        <strain evidence="2">Sampled in the wild</strain>
    </source>
</reference>
<comment type="caution">
    <text evidence="2">The sequence shown here is derived from an EMBL/GenBank/DDBJ whole genome shotgun (WGS) entry which is preliminary data.</text>
</comment>
<evidence type="ECO:0000259" key="1">
    <source>
        <dbReference type="Pfam" id="PF13843"/>
    </source>
</evidence>
<organism evidence="2 3">
    <name type="scientific">Ladona fulva</name>
    <name type="common">Scarce chaser dragonfly</name>
    <name type="synonym">Libellula fulva</name>
    <dbReference type="NCBI Taxonomy" id="123851"/>
    <lineage>
        <taxon>Eukaryota</taxon>
        <taxon>Metazoa</taxon>
        <taxon>Ecdysozoa</taxon>
        <taxon>Arthropoda</taxon>
        <taxon>Hexapoda</taxon>
        <taxon>Insecta</taxon>
        <taxon>Pterygota</taxon>
        <taxon>Palaeoptera</taxon>
        <taxon>Odonata</taxon>
        <taxon>Epiprocta</taxon>
        <taxon>Anisoptera</taxon>
        <taxon>Libelluloidea</taxon>
        <taxon>Libellulidae</taxon>
        <taxon>Ladona</taxon>
    </lineage>
</organism>
<keyword evidence="3" id="KW-1185">Reference proteome</keyword>
<proteinExistence type="predicted"/>
<evidence type="ECO:0000313" key="2">
    <source>
        <dbReference type="EMBL" id="KAG8230651.1"/>
    </source>
</evidence>
<evidence type="ECO:0000313" key="3">
    <source>
        <dbReference type="Proteomes" id="UP000792457"/>
    </source>
</evidence>